<comment type="similarity">
    <text evidence="3 11">Belongs to the cytochrome c oxidase subunit 6A family.</text>
</comment>
<proteinExistence type="inferred from homology"/>
<dbReference type="GO" id="GO:0006123">
    <property type="term" value="P:mitochondrial electron transport, cytochrome c to oxygen"/>
    <property type="evidence" value="ECO:0007669"/>
    <property type="project" value="TreeGrafter"/>
</dbReference>
<evidence type="ECO:0000313" key="15">
    <source>
        <dbReference type="Proteomes" id="UP000249363"/>
    </source>
</evidence>
<keyword evidence="5 12" id="KW-0999">Mitochondrion inner membrane</keyword>
<dbReference type="GO" id="GO:0030234">
    <property type="term" value="F:enzyme regulator activity"/>
    <property type="evidence" value="ECO:0007669"/>
    <property type="project" value="TreeGrafter"/>
</dbReference>
<dbReference type="Pfam" id="PF02046">
    <property type="entry name" value="COX6A"/>
    <property type="match status" value="1"/>
</dbReference>
<comment type="pathway">
    <text evidence="2">Energy metabolism; oxidative phosphorylation.</text>
</comment>
<dbReference type="RefSeq" id="XP_040737357.1">
    <property type="nucleotide sequence ID" value="XM_040881706.1"/>
</dbReference>
<accession>A0A364LAQ2</accession>
<evidence type="ECO:0000256" key="3">
    <source>
        <dbReference type="ARBA" id="ARBA00005553"/>
    </source>
</evidence>
<protein>
    <recommendedName>
        <fullName evidence="12">Cytochrome c oxidase subunit</fullName>
    </recommendedName>
    <alternativeName>
        <fullName evidence="12">Cytochrome c oxidase polypeptide VIa</fullName>
    </alternativeName>
</protein>
<evidence type="ECO:0000313" key="14">
    <source>
        <dbReference type="EMBL" id="RAO72843.1"/>
    </source>
</evidence>
<evidence type="ECO:0000256" key="4">
    <source>
        <dbReference type="ARBA" id="ARBA00022692"/>
    </source>
</evidence>
<keyword evidence="15" id="KW-1185">Reference proteome</keyword>
<feature type="transmembrane region" description="Helical" evidence="13">
    <location>
        <begin position="63"/>
        <end position="87"/>
    </location>
</feature>
<dbReference type="GO" id="GO:0005743">
    <property type="term" value="C:mitochondrial inner membrane"/>
    <property type="evidence" value="ECO:0007669"/>
    <property type="project" value="UniProtKB-SubCell"/>
</dbReference>
<comment type="caution">
    <text evidence="14">The sequence shown here is derived from an EMBL/GenBank/DDBJ whole genome shotgun (WGS) entry which is preliminary data.</text>
</comment>
<evidence type="ECO:0000256" key="1">
    <source>
        <dbReference type="ARBA" id="ARBA00004434"/>
    </source>
</evidence>
<keyword evidence="9 12" id="KW-0496">Mitochondrion</keyword>
<dbReference type="PROSITE" id="PS01329">
    <property type="entry name" value="COX6A"/>
    <property type="match status" value="1"/>
</dbReference>
<keyword evidence="4 13" id="KW-0812">Transmembrane</keyword>
<reference evidence="14 15" key="1">
    <citation type="journal article" date="2017" name="Biotechnol. Biofuels">
        <title>Differential beta-glucosidase expression as a function of carbon source availability in Talaromyces amestolkiae: a genomic and proteomic approach.</title>
        <authorList>
            <person name="de Eugenio L.I."/>
            <person name="Mendez-Liter J.A."/>
            <person name="Nieto-Dominguez M."/>
            <person name="Alonso L."/>
            <person name="Gil-Munoz J."/>
            <person name="Barriuso J."/>
            <person name="Prieto A."/>
            <person name="Martinez M.J."/>
        </authorList>
    </citation>
    <scope>NUCLEOTIDE SEQUENCE [LARGE SCALE GENOMIC DNA]</scope>
    <source>
        <strain evidence="14 15">CIB</strain>
    </source>
</reference>
<dbReference type="SUPFAM" id="SSF81411">
    <property type="entry name" value="Mitochondrial cytochrome c oxidase subunit VIa"/>
    <property type="match status" value="1"/>
</dbReference>
<dbReference type="OrthoDB" id="5947505at2759"/>
<sequence length="139" mass="16501">MLSQRNMQRLGLRLAKQARPTPARNVVQRRFNSTQNKPDWIVDNAFNRERENVKHHAASTSTLWLRLSIFAVIPFLIGGSINAYNLWNEHWEHWNHMPPLEERTEYAYQNIRSKNFPWGDGDKTIFWNSDVNYHNPDKA</sequence>
<dbReference type="EMBL" id="MIKG01000021">
    <property type="protein sequence ID" value="RAO72843.1"/>
    <property type="molecule type" value="Genomic_DNA"/>
</dbReference>
<dbReference type="GO" id="GO:0016491">
    <property type="term" value="F:oxidoreductase activity"/>
    <property type="evidence" value="ECO:0007669"/>
    <property type="project" value="UniProtKB-KW"/>
</dbReference>
<evidence type="ECO:0000256" key="9">
    <source>
        <dbReference type="ARBA" id="ARBA00023128"/>
    </source>
</evidence>
<evidence type="ECO:0000256" key="6">
    <source>
        <dbReference type="ARBA" id="ARBA00022946"/>
    </source>
</evidence>
<keyword evidence="6" id="KW-0809">Transit peptide</keyword>
<dbReference type="GeneID" id="63798069"/>
<comment type="subcellular location">
    <subcellularLocation>
        <location evidence="1">Mitochondrion inner membrane</location>
        <topology evidence="1">Single-pass membrane protein</topology>
    </subcellularLocation>
</comment>
<dbReference type="PANTHER" id="PTHR11504">
    <property type="entry name" value="CYTOCHROME C OXIDASE POLYPEPTIDE VIA"/>
    <property type="match status" value="1"/>
</dbReference>
<dbReference type="AlphaFoldDB" id="A0A364LAQ2"/>
<organism evidence="14 15">
    <name type="scientific">Talaromyces amestolkiae</name>
    <dbReference type="NCBI Taxonomy" id="1196081"/>
    <lineage>
        <taxon>Eukaryota</taxon>
        <taxon>Fungi</taxon>
        <taxon>Dikarya</taxon>
        <taxon>Ascomycota</taxon>
        <taxon>Pezizomycotina</taxon>
        <taxon>Eurotiomycetes</taxon>
        <taxon>Eurotiomycetidae</taxon>
        <taxon>Eurotiales</taxon>
        <taxon>Trichocomaceae</taxon>
        <taxon>Talaromyces</taxon>
        <taxon>Talaromyces sect. Talaromyces</taxon>
    </lineage>
</organism>
<dbReference type="InterPro" id="IPR036418">
    <property type="entry name" value="Cyt_c_oxidase_su6a_sf"/>
</dbReference>
<evidence type="ECO:0000256" key="13">
    <source>
        <dbReference type="SAM" id="Phobius"/>
    </source>
</evidence>
<dbReference type="Proteomes" id="UP000249363">
    <property type="component" value="Unassembled WGS sequence"/>
</dbReference>
<evidence type="ECO:0000256" key="2">
    <source>
        <dbReference type="ARBA" id="ARBA00004673"/>
    </source>
</evidence>
<keyword evidence="8" id="KW-0560">Oxidoreductase</keyword>
<dbReference type="Gene3D" id="4.10.95.10">
    <property type="entry name" value="Cytochrome c oxidase, subunit VIa"/>
    <property type="match status" value="1"/>
</dbReference>
<name>A0A364LAQ2_TALAM</name>
<dbReference type="InterPro" id="IPR001349">
    <property type="entry name" value="Cyt_c_oxidase_su6a"/>
</dbReference>
<dbReference type="PANTHER" id="PTHR11504:SF0">
    <property type="entry name" value="CYTOCHROME C OXIDASE SUBUNIT"/>
    <property type="match status" value="1"/>
</dbReference>
<evidence type="ECO:0000256" key="11">
    <source>
        <dbReference type="RuleBase" id="RU004396"/>
    </source>
</evidence>
<evidence type="ECO:0000256" key="10">
    <source>
        <dbReference type="ARBA" id="ARBA00023136"/>
    </source>
</evidence>
<evidence type="ECO:0000256" key="7">
    <source>
        <dbReference type="ARBA" id="ARBA00022989"/>
    </source>
</evidence>
<evidence type="ECO:0000256" key="12">
    <source>
        <dbReference type="RuleBase" id="RU004397"/>
    </source>
</evidence>
<dbReference type="FunFam" id="4.10.95.10:FF:000001">
    <property type="entry name" value="Cytochrome c oxidase subunit 6A, mitochondrial"/>
    <property type="match status" value="1"/>
</dbReference>
<evidence type="ECO:0000256" key="8">
    <source>
        <dbReference type="ARBA" id="ARBA00023002"/>
    </source>
</evidence>
<keyword evidence="7 13" id="KW-1133">Transmembrane helix</keyword>
<dbReference type="UniPathway" id="UPA00705"/>
<keyword evidence="10 12" id="KW-0472">Membrane</keyword>
<dbReference type="InterPro" id="IPR018507">
    <property type="entry name" value="Cyt_c_oxidase_su6a_CS"/>
</dbReference>
<evidence type="ECO:0000256" key="5">
    <source>
        <dbReference type="ARBA" id="ARBA00022792"/>
    </source>
</evidence>
<gene>
    <name evidence="14" type="ORF">BHQ10_008855</name>
</gene>
<dbReference type="STRING" id="1196081.A0A364LAQ2"/>